<reference evidence="5" key="1">
    <citation type="submission" date="2025-08" db="UniProtKB">
        <authorList>
            <consortium name="RefSeq"/>
        </authorList>
    </citation>
    <scope>IDENTIFICATION</scope>
    <source>
        <strain evidence="5">USDA-PBARC FA_bdor</strain>
        <tissue evidence="5">Whole organism</tissue>
    </source>
</reference>
<dbReference type="AlphaFoldDB" id="A0A9R1TFA2"/>
<dbReference type="SUPFAM" id="SSF57567">
    <property type="entry name" value="Serine protease inhibitors"/>
    <property type="match status" value="1"/>
</dbReference>
<evidence type="ECO:0000256" key="2">
    <source>
        <dbReference type="SAM" id="SignalP"/>
    </source>
</evidence>
<dbReference type="InterPro" id="IPR002919">
    <property type="entry name" value="TIL_dom"/>
</dbReference>
<feature type="signal peptide" evidence="2">
    <location>
        <begin position="1"/>
        <end position="32"/>
    </location>
</feature>
<gene>
    <name evidence="5" type="primary">LOC105269764</name>
</gene>
<name>A0A9R1TFA2_9HYME</name>
<dbReference type="Gene3D" id="2.10.25.10">
    <property type="entry name" value="Laminin"/>
    <property type="match status" value="1"/>
</dbReference>
<organism evidence="4 5">
    <name type="scientific">Fopius arisanus</name>
    <dbReference type="NCBI Taxonomy" id="64838"/>
    <lineage>
        <taxon>Eukaryota</taxon>
        <taxon>Metazoa</taxon>
        <taxon>Ecdysozoa</taxon>
        <taxon>Arthropoda</taxon>
        <taxon>Hexapoda</taxon>
        <taxon>Insecta</taxon>
        <taxon>Pterygota</taxon>
        <taxon>Neoptera</taxon>
        <taxon>Endopterygota</taxon>
        <taxon>Hymenoptera</taxon>
        <taxon>Apocrita</taxon>
        <taxon>Ichneumonoidea</taxon>
        <taxon>Braconidae</taxon>
        <taxon>Opiinae</taxon>
        <taxon>Fopius</taxon>
    </lineage>
</organism>
<proteinExistence type="inferred from homology"/>
<dbReference type="CDD" id="cd19941">
    <property type="entry name" value="TIL"/>
    <property type="match status" value="1"/>
</dbReference>
<keyword evidence="2" id="KW-0732">Signal</keyword>
<dbReference type="Proteomes" id="UP000694866">
    <property type="component" value="Unplaced"/>
</dbReference>
<feature type="chain" id="PRO_5040292303" evidence="2">
    <location>
        <begin position="33"/>
        <end position="94"/>
    </location>
</feature>
<keyword evidence="4" id="KW-1185">Reference proteome</keyword>
<evidence type="ECO:0000259" key="3">
    <source>
        <dbReference type="Pfam" id="PF01826"/>
    </source>
</evidence>
<evidence type="ECO:0000256" key="1">
    <source>
        <dbReference type="ARBA" id="ARBA00007611"/>
    </source>
</evidence>
<dbReference type="Pfam" id="PF01826">
    <property type="entry name" value="TIL"/>
    <property type="match status" value="1"/>
</dbReference>
<dbReference type="InterPro" id="IPR036084">
    <property type="entry name" value="Ser_inhib-like_sf"/>
</dbReference>
<accession>A0A9R1TFA2</accession>
<dbReference type="KEGG" id="fas:105269764"/>
<evidence type="ECO:0000313" key="4">
    <source>
        <dbReference type="Proteomes" id="UP000694866"/>
    </source>
</evidence>
<sequence length="94" mass="10532">MKSVELWQQKELDMSRFVLLLVIVTMLYVTDAARNCPRGEHWNDCGGCHPTCAQKLGPPCPKICHPDCFCNKGTVRRETKGPCVKITQCPNGID</sequence>
<feature type="domain" description="TIL" evidence="3">
    <location>
        <begin position="36"/>
        <end position="89"/>
    </location>
</feature>
<dbReference type="OrthoDB" id="6236007at2759"/>
<protein>
    <submittedName>
        <fullName evidence="5">Trypsin inhibitor-like</fullName>
    </submittedName>
</protein>
<dbReference type="GeneID" id="105269764"/>
<dbReference type="RefSeq" id="XP_011308567.1">
    <property type="nucleotide sequence ID" value="XM_011310265.1"/>
</dbReference>
<comment type="similarity">
    <text evidence="1">Belongs to the serine protease inhibitor-like (TIL domain-containing) family.</text>
</comment>
<evidence type="ECO:0000313" key="5">
    <source>
        <dbReference type="RefSeq" id="XP_011308567.1"/>
    </source>
</evidence>